<gene>
    <name evidence="1" type="ORF">FloV-SA2_00457</name>
</gene>
<evidence type="ECO:0000313" key="1">
    <source>
        <dbReference type="EMBL" id="XDO02275.1"/>
    </source>
</evidence>
<dbReference type="EMBL" id="PP542043">
    <property type="protein sequence ID" value="XDO02275.1"/>
    <property type="molecule type" value="Genomic_DNA"/>
</dbReference>
<organism evidence="1">
    <name type="scientific">Florenciella sp. virus SA2</name>
    <dbReference type="NCBI Taxonomy" id="3240092"/>
    <lineage>
        <taxon>Viruses</taxon>
    </lineage>
</organism>
<reference evidence="1" key="1">
    <citation type="submission" date="2024-03" db="EMBL/GenBank/DDBJ databases">
        <title>Eukaryotic viruses encode the ribosomal protein eL40.</title>
        <authorList>
            <person name="Thomy J."/>
            <person name="Schvarcz C.R."/>
            <person name="McBeain K.A."/>
            <person name="Edwards K.F."/>
            <person name="Steward G.F."/>
        </authorList>
    </citation>
    <scope>NUCLEOTIDE SEQUENCE</scope>
    <source>
        <strain evidence="1">FloV-SA2</strain>
    </source>
</reference>
<protein>
    <submittedName>
        <fullName evidence="1">Uncharacterized protein</fullName>
    </submittedName>
</protein>
<sequence length="133" mass="15607">MEIDEIFVNLKVLEQLQVNQKLISRGSYLNIEYESIIPEWLRRWRRQDNRNETIKKINIIVNSAIKLKETDKNKNIDKHLIKSINGLKSLKETYATCCQTTARIDVIINKILLNVDDVSLKNKIDPIIKDKMT</sequence>
<accession>A0AB39JD21</accession>
<name>A0AB39JD21_9VIRU</name>
<proteinExistence type="predicted"/>